<name>A0A8J7F747_9GAMM</name>
<sequence>MDTERKAEDPSLVCTCNDLYVDDIAEAIAFGEEEYREIFAVHGLQPRCAECRCHVEQLVNEIA</sequence>
<gene>
    <name evidence="2" type="ORF">IOQ59_03525</name>
</gene>
<dbReference type="Pfam" id="PF04324">
    <property type="entry name" value="Fer2_BFD"/>
    <property type="match status" value="1"/>
</dbReference>
<dbReference type="EMBL" id="JADEYS010000002">
    <property type="protein sequence ID" value="MBE9396325.1"/>
    <property type="molecule type" value="Genomic_DNA"/>
</dbReference>
<comment type="caution">
    <text evidence="2">The sequence shown here is derived from an EMBL/GenBank/DDBJ whole genome shotgun (WGS) entry which is preliminary data.</text>
</comment>
<organism evidence="2 3">
    <name type="scientific">Pontibacterium sinense</name>
    <dbReference type="NCBI Taxonomy" id="2781979"/>
    <lineage>
        <taxon>Bacteria</taxon>
        <taxon>Pseudomonadati</taxon>
        <taxon>Pseudomonadota</taxon>
        <taxon>Gammaproteobacteria</taxon>
        <taxon>Oceanospirillales</taxon>
        <taxon>Oceanospirillaceae</taxon>
        <taxon>Pontibacterium</taxon>
    </lineage>
</organism>
<evidence type="ECO:0000313" key="2">
    <source>
        <dbReference type="EMBL" id="MBE9396325.1"/>
    </source>
</evidence>
<keyword evidence="3" id="KW-1185">Reference proteome</keyword>
<protein>
    <submittedName>
        <fullName evidence="2">(2Fe-2S)-binding protein</fullName>
    </submittedName>
</protein>
<dbReference type="RefSeq" id="WP_193951869.1">
    <property type="nucleotide sequence ID" value="NZ_JADEYS010000002.1"/>
</dbReference>
<dbReference type="InterPro" id="IPR007419">
    <property type="entry name" value="BFD-like_2Fe2S-bd_dom"/>
</dbReference>
<reference evidence="2" key="1">
    <citation type="submission" date="2020-10" db="EMBL/GenBank/DDBJ databases">
        <title>Bacterium isolated from coastal waters sediment.</title>
        <authorList>
            <person name="Chen R.-J."/>
            <person name="Lu D.-C."/>
            <person name="Zhu K.-L."/>
            <person name="Du Z.-J."/>
        </authorList>
    </citation>
    <scope>NUCLEOTIDE SEQUENCE</scope>
    <source>
        <strain evidence="2">N1Y112</strain>
    </source>
</reference>
<evidence type="ECO:0000259" key="1">
    <source>
        <dbReference type="Pfam" id="PF04324"/>
    </source>
</evidence>
<dbReference type="Proteomes" id="UP000640333">
    <property type="component" value="Unassembled WGS sequence"/>
</dbReference>
<dbReference type="InterPro" id="IPR041854">
    <property type="entry name" value="BFD-like_2Fe2S-bd_dom_sf"/>
</dbReference>
<evidence type="ECO:0000313" key="3">
    <source>
        <dbReference type="Proteomes" id="UP000640333"/>
    </source>
</evidence>
<dbReference type="AlphaFoldDB" id="A0A8J7F747"/>
<accession>A0A8J7F747</accession>
<feature type="domain" description="BFD-like [2Fe-2S]-binding" evidence="1">
    <location>
        <begin position="12"/>
        <end position="61"/>
    </location>
</feature>
<dbReference type="CDD" id="cd19950">
    <property type="entry name" value="Fer2_BFD-like"/>
    <property type="match status" value="1"/>
</dbReference>
<proteinExistence type="predicted"/>
<dbReference type="Gene3D" id="1.10.10.1100">
    <property type="entry name" value="BFD-like [2Fe-2S]-binding domain"/>
    <property type="match status" value="1"/>
</dbReference>